<dbReference type="Proteomes" id="UP000239724">
    <property type="component" value="Unassembled WGS sequence"/>
</dbReference>
<keyword evidence="2" id="KW-1185">Reference proteome</keyword>
<dbReference type="InterPro" id="IPR021957">
    <property type="entry name" value="DUF3574"/>
</dbReference>
<dbReference type="AlphaFoldDB" id="A0A2S6MWS6"/>
<gene>
    <name evidence="1" type="ORF">CCS01_29185</name>
</gene>
<evidence type="ECO:0000313" key="1">
    <source>
        <dbReference type="EMBL" id="PPQ26809.1"/>
    </source>
</evidence>
<evidence type="ECO:0000313" key="2">
    <source>
        <dbReference type="Proteomes" id="UP000239724"/>
    </source>
</evidence>
<comment type="caution">
    <text evidence="1">The sequence shown here is derived from an EMBL/GenBank/DDBJ whole genome shotgun (WGS) entry which is preliminary data.</text>
</comment>
<proteinExistence type="predicted"/>
<sequence>MGGPWKESCWEPGSAAGGCSDRRSAVRRFRPGTAWASVLHRLCIAGLAAGLASCAAPTAPSCAPGTGQPMLVFNLFFGKSIPRRGDLTQAEWQQFLDDSVTVNLPNGYTVVDASGAWMDPTTRRTIKEASKLLIVALPVTPLSLAAVNRIRNEYQSRFRQQLVGMTVEPACGSF</sequence>
<protein>
    <recommendedName>
        <fullName evidence="3">DUF3574 domain-containing protein</fullName>
    </recommendedName>
</protein>
<evidence type="ECO:0008006" key="3">
    <source>
        <dbReference type="Google" id="ProtNLM"/>
    </source>
</evidence>
<accession>A0A2S6MWS6</accession>
<reference evidence="1 2" key="1">
    <citation type="journal article" date="2018" name="Arch. Microbiol.">
        <title>New insights into the metabolic potential of the phototrophic purple bacterium Rhodopila globiformis DSM 161(T) from its draft genome sequence and evidence for a vanadium-dependent nitrogenase.</title>
        <authorList>
            <person name="Imhoff J.F."/>
            <person name="Rahn T."/>
            <person name="Kunzel S."/>
            <person name="Neulinger S.C."/>
        </authorList>
    </citation>
    <scope>NUCLEOTIDE SEQUENCE [LARGE SCALE GENOMIC DNA]</scope>
    <source>
        <strain evidence="1 2">DSM 161</strain>
    </source>
</reference>
<organism evidence="1 2">
    <name type="scientific">Rhodopila globiformis</name>
    <name type="common">Rhodopseudomonas globiformis</name>
    <dbReference type="NCBI Taxonomy" id="1071"/>
    <lineage>
        <taxon>Bacteria</taxon>
        <taxon>Pseudomonadati</taxon>
        <taxon>Pseudomonadota</taxon>
        <taxon>Alphaproteobacteria</taxon>
        <taxon>Acetobacterales</taxon>
        <taxon>Acetobacteraceae</taxon>
        <taxon>Rhodopila</taxon>
    </lineage>
</organism>
<name>A0A2S6MWS6_RHOGL</name>
<dbReference type="EMBL" id="NHRY01000266">
    <property type="protein sequence ID" value="PPQ26809.1"/>
    <property type="molecule type" value="Genomic_DNA"/>
</dbReference>
<dbReference type="Pfam" id="PF12098">
    <property type="entry name" value="DUF3574"/>
    <property type="match status" value="1"/>
</dbReference>